<name>A0A5B8M8M5_9MICO</name>
<dbReference type="InterPro" id="IPR020476">
    <property type="entry name" value="Nudix_hydrolase"/>
</dbReference>
<evidence type="ECO:0000256" key="3">
    <source>
        <dbReference type="ARBA" id="ARBA00022801"/>
    </source>
</evidence>
<dbReference type="AlphaFoldDB" id="A0A5B8M8M5"/>
<accession>A0A5B8M8M5</accession>
<protein>
    <submittedName>
        <fullName evidence="6">NUDIX domain-containing protein</fullName>
    </submittedName>
</protein>
<evidence type="ECO:0000259" key="5">
    <source>
        <dbReference type="PROSITE" id="PS51462"/>
    </source>
</evidence>
<evidence type="ECO:0000256" key="1">
    <source>
        <dbReference type="ARBA" id="ARBA00001946"/>
    </source>
</evidence>
<dbReference type="PANTHER" id="PTHR43046:SF2">
    <property type="entry name" value="8-OXO-DGTP DIPHOSPHATASE-RELATED"/>
    <property type="match status" value="1"/>
</dbReference>
<dbReference type="InterPro" id="IPR000086">
    <property type="entry name" value="NUDIX_hydrolase_dom"/>
</dbReference>
<dbReference type="Proteomes" id="UP000320216">
    <property type="component" value="Chromosome"/>
</dbReference>
<evidence type="ECO:0000256" key="2">
    <source>
        <dbReference type="ARBA" id="ARBA00005582"/>
    </source>
</evidence>
<dbReference type="PRINTS" id="PR00502">
    <property type="entry name" value="NUDIXFAMILY"/>
</dbReference>
<dbReference type="KEGG" id="huw:FPZ11_07685"/>
<evidence type="ECO:0000313" key="6">
    <source>
        <dbReference type="EMBL" id="QDZ16773.1"/>
    </source>
</evidence>
<dbReference type="PROSITE" id="PS51462">
    <property type="entry name" value="NUDIX"/>
    <property type="match status" value="1"/>
</dbReference>
<proteinExistence type="inferred from homology"/>
<reference evidence="6 7" key="1">
    <citation type="submission" date="2019-07" db="EMBL/GenBank/DDBJ databases">
        <title>Full genome sequence of Humibacter sp. WJ7-1.</title>
        <authorList>
            <person name="Im W.-T."/>
        </authorList>
    </citation>
    <scope>NUCLEOTIDE SEQUENCE [LARGE SCALE GENOMIC DNA]</scope>
    <source>
        <strain evidence="6 7">WJ7-1</strain>
    </source>
</reference>
<sequence>MSPYVRSLRERIGHDYLLLPGVTAVFRRGDEFLLARQRDTERWSLVGGGIEPGETPRAAVAREVREELGVTPAVTGIVGAYGGASLETTLPNGDRVGGVTVVFACDLPTDDFVLEAAELIETRWFTLDEIVGLDRHEWIDEVLRDAVG</sequence>
<comment type="similarity">
    <text evidence="2 4">Belongs to the Nudix hydrolase family.</text>
</comment>
<dbReference type="SUPFAM" id="SSF55811">
    <property type="entry name" value="Nudix"/>
    <property type="match status" value="1"/>
</dbReference>
<dbReference type="RefSeq" id="WP_146322777.1">
    <property type="nucleotide sequence ID" value="NZ_CP042305.1"/>
</dbReference>
<dbReference type="EMBL" id="CP042305">
    <property type="protein sequence ID" value="QDZ16773.1"/>
    <property type="molecule type" value="Genomic_DNA"/>
</dbReference>
<dbReference type="PANTHER" id="PTHR43046">
    <property type="entry name" value="GDP-MANNOSE MANNOSYL HYDROLASE"/>
    <property type="match status" value="1"/>
</dbReference>
<dbReference type="OrthoDB" id="9814308at2"/>
<dbReference type="PROSITE" id="PS00893">
    <property type="entry name" value="NUDIX_BOX"/>
    <property type="match status" value="1"/>
</dbReference>
<dbReference type="GO" id="GO:0016787">
    <property type="term" value="F:hydrolase activity"/>
    <property type="evidence" value="ECO:0007669"/>
    <property type="project" value="UniProtKB-KW"/>
</dbReference>
<dbReference type="Pfam" id="PF00293">
    <property type="entry name" value="NUDIX"/>
    <property type="match status" value="1"/>
</dbReference>
<feature type="domain" description="Nudix hydrolase" evidence="5">
    <location>
        <begin position="17"/>
        <end position="147"/>
    </location>
</feature>
<gene>
    <name evidence="6" type="ORF">FPZ11_07685</name>
</gene>
<evidence type="ECO:0000313" key="7">
    <source>
        <dbReference type="Proteomes" id="UP000320216"/>
    </source>
</evidence>
<dbReference type="InterPro" id="IPR015797">
    <property type="entry name" value="NUDIX_hydrolase-like_dom_sf"/>
</dbReference>
<dbReference type="Gene3D" id="3.90.79.10">
    <property type="entry name" value="Nucleoside Triphosphate Pyrophosphohydrolase"/>
    <property type="match status" value="1"/>
</dbReference>
<dbReference type="InterPro" id="IPR020084">
    <property type="entry name" value="NUDIX_hydrolase_CS"/>
</dbReference>
<evidence type="ECO:0000256" key="4">
    <source>
        <dbReference type="RuleBase" id="RU003476"/>
    </source>
</evidence>
<keyword evidence="7" id="KW-1185">Reference proteome</keyword>
<comment type="cofactor">
    <cofactor evidence="1">
        <name>Mg(2+)</name>
        <dbReference type="ChEBI" id="CHEBI:18420"/>
    </cofactor>
</comment>
<organism evidence="6 7">
    <name type="scientific">Humibacter ginsenosidimutans</name>
    <dbReference type="NCBI Taxonomy" id="2599293"/>
    <lineage>
        <taxon>Bacteria</taxon>
        <taxon>Bacillati</taxon>
        <taxon>Actinomycetota</taxon>
        <taxon>Actinomycetes</taxon>
        <taxon>Micrococcales</taxon>
        <taxon>Microbacteriaceae</taxon>
        <taxon>Humibacter</taxon>
    </lineage>
</organism>
<keyword evidence="3 4" id="KW-0378">Hydrolase</keyword>